<name>A0AAN8ZUI7_9MAGN</name>
<dbReference type="Proteomes" id="UP001370490">
    <property type="component" value="Unassembled WGS sequence"/>
</dbReference>
<sequence>MNMFLSSDMLKSLPVGRYYLTKASSNPGAGDILMGFWDLLFFLLPFQCSNKERCQFISHSSCSCSNWVGWSNFVQAMLDKLQFHDPIARGIATASSSSSQTKLDCCGWLNALRILDNQFLVKPIWASDAVVGGKFEHFQYQKQL</sequence>
<feature type="non-terminal residue" evidence="1">
    <location>
        <position position="144"/>
    </location>
</feature>
<gene>
    <name evidence="1" type="ORF">RJ641_000816</name>
</gene>
<dbReference type="AlphaFoldDB" id="A0AAN8ZUI7"/>
<organism evidence="1 2">
    <name type="scientific">Dillenia turbinata</name>
    <dbReference type="NCBI Taxonomy" id="194707"/>
    <lineage>
        <taxon>Eukaryota</taxon>
        <taxon>Viridiplantae</taxon>
        <taxon>Streptophyta</taxon>
        <taxon>Embryophyta</taxon>
        <taxon>Tracheophyta</taxon>
        <taxon>Spermatophyta</taxon>
        <taxon>Magnoliopsida</taxon>
        <taxon>eudicotyledons</taxon>
        <taxon>Gunneridae</taxon>
        <taxon>Pentapetalae</taxon>
        <taxon>Dilleniales</taxon>
        <taxon>Dilleniaceae</taxon>
        <taxon>Dillenia</taxon>
    </lineage>
</organism>
<evidence type="ECO:0000313" key="1">
    <source>
        <dbReference type="EMBL" id="KAK6947343.1"/>
    </source>
</evidence>
<dbReference type="EMBL" id="JBAMMX010000001">
    <property type="protein sequence ID" value="KAK6947343.1"/>
    <property type="molecule type" value="Genomic_DNA"/>
</dbReference>
<accession>A0AAN8ZUI7</accession>
<evidence type="ECO:0000313" key="2">
    <source>
        <dbReference type="Proteomes" id="UP001370490"/>
    </source>
</evidence>
<comment type="caution">
    <text evidence="1">The sequence shown here is derived from an EMBL/GenBank/DDBJ whole genome shotgun (WGS) entry which is preliminary data.</text>
</comment>
<protein>
    <submittedName>
        <fullName evidence="1">Uncharacterized protein</fullName>
    </submittedName>
</protein>
<keyword evidence="2" id="KW-1185">Reference proteome</keyword>
<reference evidence="1 2" key="1">
    <citation type="submission" date="2023-12" db="EMBL/GenBank/DDBJ databases">
        <title>A high-quality genome assembly for Dillenia turbinata (Dilleniales).</title>
        <authorList>
            <person name="Chanderbali A."/>
        </authorList>
    </citation>
    <scope>NUCLEOTIDE SEQUENCE [LARGE SCALE GENOMIC DNA]</scope>
    <source>
        <strain evidence="1">LSX21</strain>
        <tissue evidence="1">Leaf</tissue>
    </source>
</reference>
<proteinExistence type="predicted"/>